<comment type="function">
    <text evidence="1">May be involved in the biosynthesis of molybdopterin.</text>
</comment>
<dbReference type="InterPro" id="IPR051920">
    <property type="entry name" value="MPT_Adenylyltrnsfr/MoaC-Rel"/>
</dbReference>
<dbReference type="RefSeq" id="WP_067953171.1">
    <property type="nucleotide sequence ID" value="NZ_LVKL01000103.1"/>
</dbReference>
<evidence type="ECO:0000313" key="6">
    <source>
        <dbReference type="Proteomes" id="UP000190229"/>
    </source>
</evidence>
<dbReference type="AlphaFoldDB" id="A0A162SZT1"/>
<dbReference type="InterPro" id="IPR001453">
    <property type="entry name" value="MoaB/Mog_dom"/>
</dbReference>
<evidence type="ECO:0000259" key="4">
    <source>
        <dbReference type="SMART" id="SM00852"/>
    </source>
</evidence>
<feature type="domain" description="MoaB/Mog" evidence="4">
    <location>
        <begin position="9"/>
        <end position="151"/>
    </location>
</feature>
<dbReference type="Proteomes" id="UP000190229">
    <property type="component" value="Unassembled WGS sequence"/>
</dbReference>
<gene>
    <name evidence="5" type="ORF">B2M26_10645</name>
</gene>
<accession>A0A162SZT1</accession>
<protein>
    <submittedName>
        <fullName evidence="5">Molybdenum cofactor biosynthesis protein</fullName>
    </submittedName>
</protein>
<dbReference type="PANTHER" id="PTHR43764:SF1">
    <property type="entry name" value="MOLYBDOPTERIN MOLYBDOTRANSFERASE"/>
    <property type="match status" value="1"/>
</dbReference>
<dbReference type="SUPFAM" id="SSF53218">
    <property type="entry name" value="Molybdenum cofactor biosynthesis proteins"/>
    <property type="match status" value="1"/>
</dbReference>
<dbReference type="PROSITE" id="PS01078">
    <property type="entry name" value="MOCF_BIOSYNTHESIS_1"/>
    <property type="match status" value="1"/>
</dbReference>
<keyword evidence="3" id="KW-0501">Molybdenum cofactor biosynthesis</keyword>
<dbReference type="InterPro" id="IPR036425">
    <property type="entry name" value="MoaB/Mog-like_dom_sf"/>
</dbReference>
<comment type="pathway">
    <text evidence="2">Cofactor biosynthesis; molybdopterin biosynthesis.</text>
</comment>
<dbReference type="SMART" id="SM00852">
    <property type="entry name" value="MoCF_biosynth"/>
    <property type="match status" value="1"/>
</dbReference>
<dbReference type="GO" id="GO:0006777">
    <property type="term" value="P:Mo-molybdopterin cofactor biosynthetic process"/>
    <property type="evidence" value="ECO:0007669"/>
    <property type="project" value="UniProtKB-KW"/>
</dbReference>
<evidence type="ECO:0000256" key="3">
    <source>
        <dbReference type="ARBA" id="ARBA00023150"/>
    </source>
</evidence>
<proteinExistence type="predicted"/>
<dbReference type="InterPro" id="IPR008284">
    <property type="entry name" value="MoCF_biosynth_CS"/>
</dbReference>
<evidence type="ECO:0000313" key="5">
    <source>
        <dbReference type="EMBL" id="OPG15528.1"/>
    </source>
</evidence>
<reference evidence="5 6" key="1">
    <citation type="submission" date="2017-02" db="EMBL/GenBank/DDBJ databases">
        <title>Draft genome of Acidibacillus ferrooxidans Huett2.</title>
        <authorList>
            <person name="Schopf S."/>
        </authorList>
    </citation>
    <scope>NUCLEOTIDE SEQUENCE [LARGE SCALE GENOMIC DNA]</scope>
    <source>
        <strain evidence="5 6">Huett2</strain>
    </source>
</reference>
<dbReference type="CDD" id="cd00886">
    <property type="entry name" value="MogA_MoaB"/>
    <property type="match status" value="1"/>
</dbReference>
<dbReference type="PANTHER" id="PTHR43764">
    <property type="entry name" value="MOLYBDENUM COFACTOR BIOSYNTHESIS"/>
    <property type="match status" value="1"/>
</dbReference>
<dbReference type="Gene3D" id="3.40.980.10">
    <property type="entry name" value="MoaB/Mog-like domain"/>
    <property type="match status" value="1"/>
</dbReference>
<evidence type="ECO:0000256" key="2">
    <source>
        <dbReference type="ARBA" id="ARBA00005046"/>
    </source>
</evidence>
<sequence>MRATETTACVITVSDGVTAGTREDQGGKRVADYLYTLQFMVERRVVADDLLQIESTLRTAVADHYALVVTTGGTGLGPRDVTPEATRNVIERLVPGMAEEMRRKGLEQTPFAILSRGVCGVAGRSLIVNVPGNPTGAVDSLKAIAPVLKHALAVLRRSNYDHALEKD</sequence>
<dbReference type="Pfam" id="PF00994">
    <property type="entry name" value="MoCF_biosynth"/>
    <property type="match status" value="1"/>
</dbReference>
<name>A0A162SZT1_9BACL</name>
<keyword evidence="6" id="KW-1185">Reference proteome</keyword>
<dbReference type="EMBL" id="MWPS01000027">
    <property type="protein sequence ID" value="OPG15528.1"/>
    <property type="molecule type" value="Genomic_DNA"/>
</dbReference>
<dbReference type="NCBIfam" id="TIGR00177">
    <property type="entry name" value="molyb_syn"/>
    <property type="match status" value="1"/>
</dbReference>
<organism evidence="5 6">
    <name type="scientific">Ferroacidibacillus organovorans</name>
    <dbReference type="NCBI Taxonomy" id="1765683"/>
    <lineage>
        <taxon>Bacteria</taxon>
        <taxon>Bacillati</taxon>
        <taxon>Bacillota</taxon>
        <taxon>Bacilli</taxon>
        <taxon>Bacillales</taxon>
        <taxon>Alicyclobacillaceae</taxon>
        <taxon>Ferroacidibacillus</taxon>
    </lineage>
</organism>
<evidence type="ECO:0000256" key="1">
    <source>
        <dbReference type="ARBA" id="ARBA00003487"/>
    </source>
</evidence>
<dbReference type="STRING" id="1765683.B2M26_10645"/>
<dbReference type="UniPathway" id="UPA00344"/>
<comment type="caution">
    <text evidence="5">The sequence shown here is derived from an EMBL/GenBank/DDBJ whole genome shotgun (WGS) entry which is preliminary data.</text>
</comment>
<dbReference type="OrthoDB" id="9784492at2"/>